<name>A0A1A9ZIH6_GLOPL</name>
<dbReference type="VEuPathDB" id="VectorBase:GPAI015643"/>
<reference evidence="2" key="1">
    <citation type="submission" date="2014-03" db="EMBL/GenBank/DDBJ databases">
        <authorList>
            <person name="Aksoy S."/>
            <person name="Warren W."/>
            <person name="Wilson R.K."/>
        </authorList>
    </citation>
    <scope>NUCLEOTIDE SEQUENCE [LARGE SCALE GENOMIC DNA]</scope>
    <source>
        <strain evidence="2">IAEA</strain>
    </source>
</reference>
<proteinExistence type="predicted"/>
<sequence>MIYELRLMMKYRVSPLARLCSNGDKRANLVFHYQHYSLIIIYYGTVVVCWPDTVLYLINNIIIAICHFGYKTCHTEMADSVPDGLWRSANPSHILNSMQRYYNKITCWGDVF</sequence>
<keyword evidence="2" id="KW-1185">Reference proteome</keyword>
<accession>A0A1A9ZIH6</accession>
<dbReference type="AlphaFoldDB" id="A0A1A9ZIH6"/>
<reference evidence="1" key="2">
    <citation type="submission" date="2020-05" db="UniProtKB">
        <authorList>
            <consortium name="EnsemblMetazoa"/>
        </authorList>
    </citation>
    <scope>IDENTIFICATION</scope>
    <source>
        <strain evidence="1">IAEA</strain>
    </source>
</reference>
<dbReference type="Proteomes" id="UP000092445">
    <property type="component" value="Unassembled WGS sequence"/>
</dbReference>
<evidence type="ECO:0000313" key="1">
    <source>
        <dbReference type="EnsemblMetazoa" id="GPAI015643-PA"/>
    </source>
</evidence>
<organism evidence="1 2">
    <name type="scientific">Glossina pallidipes</name>
    <name type="common">Tsetse fly</name>
    <dbReference type="NCBI Taxonomy" id="7398"/>
    <lineage>
        <taxon>Eukaryota</taxon>
        <taxon>Metazoa</taxon>
        <taxon>Ecdysozoa</taxon>
        <taxon>Arthropoda</taxon>
        <taxon>Hexapoda</taxon>
        <taxon>Insecta</taxon>
        <taxon>Pterygota</taxon>
        <taxon>Neoptera</taxon>
        <taxon>Endopterygota</taxon>
        <taxon>Diptera</taxon>
        <taxon>Brachycera</taxon>
        <taxon>Muscomorpha</taxon>
        <taxon>Hippoboscoidea</taxon>
        <taxon>Glossinidae</taxon>
        <taxon>Glossina</taxon>
    </lineage>
</organism>
<protein>
    <submittedName>
        <fullName evidence="1">Uncharacterized protein</fullName>
    </submittedName>
</protein>
<dbReference type="EnsemblMetazoa" id="GPAI015643-RA">
    <property type="protein sequence ID" value="GPAI015643-PA"/>
    <property type="gene ID" value="GPAI015643"/>
</dbReference>
<evidence type="ECO:0000313" key="2">
    <source>
        <dbReference type="Proteomes" id="UP000092445"/>
    </source>
</evidence>